<dbReference type="InterPro" id="IPR011011">
    <property type="entry name" value="Znf_FYVE_PHD"/>
</dbReference>
<keyword evidence="1" id="KW-0479">Metal-binding</keyword>
<evidence type="ECO:0000313" key="4">
    <source>
        <dbReference type="EMBL" id="EDR02571.1"/>
    </source>
</evidence>
<dbReference type="EMBL" id="DS547129">
    <property type="protein sequence ID" value="EDR02571.1"/>
    <property type="molecule type" value="Genomic_DNA"/>
</dbReference>
<dbReference type="RefSeq" id="XP_001886615.1">
    <property type="nucleotide sequence ID" value="XM_001886580.1"/>
</dbReference>
<dbReference type="InParanoid" id="B0DRP8"/>
<proteinExistence type="predicted"/>
<evidence type="ECO:0000313" key="5">
    <source>
        <dbReference type="Proteomes" id="UP000001194"/>
    </source>
</evidence>
<dbReference type="OrthoDB" id="3194823at2759"/>
<name>B0DRP8_LACBS</name>
<dbReference type="AlphaFoldDB" id="B0DRP8"/>
<keyword evidence="5" id="KW-1185">Reference proteome</keyword>
<evidence type="ECO:0000256" key="3">
    <source>
        <dbReference type="ARBA" id="ARBA00022833"/>
    </source>
</evidence>
<dbReference type="SUPFAM" id="SSF57903">
    <property type="entry name" value="FYVE/PHD zinc finger"/>
    <property type="match status" value="1"/>
</dbReference>
<dbReference type="GO" id="GO:0008270">
    <property type="term" value="F:zinc ion binding"/>
    <property type="evidence" value="ECO:0007669"/>
    <property type="project" value="UniProtKB-KW"/>
</dbReference>
<sequence>MVKKKKESVFTSDSKLRCPECEEDIPVGTGGKANLEQDIGSRACEAAISSRRKPKNIPSICSFFGPKIPLNPPTTSAPPVLHSTVQVVSRSTIGLARPSISQGANTQREPCPLAMTLLSKLRVSVERIPNEVPPADGAHPLAVFAGDPAAYFLDRGCHGCGEEVSLIEREGGDAIECKGEGCETLWFHLKCVKVSRGVKSWMCPTCLDMGVKRRRM</sequence>
<gene>
    <name evidence="4" type="ORF">LACBIDRAFT_308149</name>
</gene>
<organism evidence="5">
    <name type="scientific">Laccaria bicolor (strain S238N-H82 / ATCC MYA-4686)</name>
    <name type="common">Bicoloured deceiver</name>
    <name type="synonym">Laccaria laccata var. bicolor</name>
    <dbReference type="NCBI Taxonomy" id="486041"/>
    <lineage>
        <taxon>Eukaryota</taxon>
        <taxon>Fungi</taxon>
        <taxon>Dikarya</taxon>
        <taxon>Basidiomycota</taxon>
        <taxon>Agaricomycotina</taxon>
        <taxon>Agaricomycetes</taxon>
        <taxon>Agaricomycetidae</taxon>
        <taxon>Agaricales</taxon>
        <taxon>Agaricineae</taxon>
        <taxon>Hydnangiaceae</taxon>
        <taxon>Laccaria</taxon>
    </lineage>
</organism>
<dbReference type="Gene3D" id="3.30.40.10">
    <property type="entry name" value="Zinc/RING finger domain, C3HC4 (zinc finger)"/>
    <property type="match status" value="1"/>
</dbReference>
<evidence type="ECO:0000256" key="2">
    <source>
        <dbReference type="ARBA" id="ARBA00022771"/>
    </source>
</evidence>
<keyword evidence="2" id="KW-0863">Zinc-finger</keyword>
<reference evidence="4 5" key="1">
    <citation type="journal article" date="2008" name="Nature">
        <title>The genome of Laccaria bicolor provides insights into mycorrhizal symbiosis.</title>
        <authorList>
            <person name="Martin F."/>
            <person name="Aerts A."/>
            <person name="Ahren D."/>
            <person name="Brun A."/>
            <person name="Danchin E.G.J."/>
            <person name="Duchaussoy F."/>
            <person name="Gibon J."/>
            <person name="Kohler A."/>
            <person name="Lindquist E."/>
            <person name="Pereda V."/>
            <person name="Salamov A."/>
            <person name="Shapiro H.J."/>
            <person name="Wuyts J."/>
            <person name="Blaudez D."/>
            <person name="Buee M."/>
            <person name="Brokstein P."/>
            <person name="Canbaeck B."/>
            <person name="Cohen D."/>
            <person name="Courty P.E."/>
            <person name="Coutinho P.M."/>
            <person name="Delaruelle C."/>
            <person name="Detter J.C."/>
            <person name="Deveau A."/>
            <person name="DiFazio S."/>
            <person name="Duplessis S."/>
            <person name="Fraissinet-Tachet L."/>
            <person name="Lucic E."/>
            <person name="Frey-Klett P."/>
            <person name="Fourrey C."/>
            <person name="Feussner I."/>
            <person name="Gay G."/>
            <person name="Grimwood J."/>
            <person name="Hoegger P.J."/>
            <person name="Jain P."/>
            <person name="Kilaru S."/>
            <person name="Labbe J."/>
            <person name="Lin Y.C."/>
            <person name="Legue V."/>
            <person name="Le Tacon F."/>
            <person name="Marmeisse R."/>
            <person name="Melayah D."/>
            <person name="Montanini B."/>
            <person name="Muratet M."/>
            <person name="Nehls U."/>
            <person name="Niculita-Hirzel H."/>
            <person name="Oudot-Le Secq M.P."/>
            <person name="Peter M."/>
            <person name="Quesneville H."/>
            <person name="Rajashekar B."/>
            <person name="Reich M."/>
            <person name="Rouhier N."/>
            <person name="Schmutz J."/>
            <person name="Yin T."/>
            <person name="Chalot M."/>
            <person name="Henrissat B."/>
            <person name="Kuees U."/>
            <person name="Lucas S."/>
            <person name="Van de Peer Y."/>
            <person name="Podila G.K."/>
            <person name="Polle A."/>
            <person name="Pukkila P.J."/>
            <person name="Richardson P.M."/>
            <person name="Rouze P."/>
            <person name="Sanders I.R."/>
            <person name="Stajich J.E."/>
            <person name="Tunlid A."/>
            <person name="Tuskan G."/>
            <person name="Grigoriev I.V."/>
        </authorList>
    </citation>
    <scope>NUCLEOTIDE SEQUENCE [LARGE SCALE GENOMIC DNA]</scope>
    <source>
        <strain evidence="5">S238N-H82 / ATCC MYA-4686</strain>
    </source>
</reference>
<dbReference type="KEGG" id="lbc:LACBIDRAFT_308149"/>
<evidence type="ECO:0000256" key="1">
    <source>
        <dbReference type="ARBA" id="ARBA00022723"/>
    </source>
</evidence>
<dbReference type="Proteomes" id="UP000001194">
    <property type="component" value="Unassembled WGS sequence"/>
</dbReference>
<keyword evidence="3" id="KW-0862">Zinc</keyword>
<dbReference type="HOGENOM" id="CLU_1277813_0_0_1"/>
<accession>B0DRP8</accession>
<dbReference type="PROSITE" id="PS01359">
    <property type="entry name" value="ZF_PHD_1"/>
    <property type="match status" value="1"/>
</dbReference>
<dbReference type="InterPro" id="IPR019786">
    <property type="entry name" value="Zinc_finger_PHD-type_CS"/>
</dbReference>
<dbReference type="InterPro" id="IPR013083">
    <property type="entry name" value="Znf_RING/FYVE/PHD"/>
</dbReference>
<dbReference type="GeneID" id="6082315"/>
<protein>
    <submittedName>
        <fullName evidence="4">Predicted protein</fullName>
    </submittedName>
</protein>